<comment type="caution">
    <text evidence="2">The sequence shown here is derived from an EMBL/GenBank/DDBJ whole genome shotgun (WGS) entry which is preliminary data.</text>
</comment>
<dbReference type="RefSeq" id="WP_345720873.1">
    <property type="nucleotide sequence ID" value="NZ_BAABRU010000003.1"/>
</dbReference>
<dbReference type="Proteomes" id="UP001428290">
    <property type="component" value="Unassembled WGS sequence"/>
</dbReference>
<dbReference type="InterPro" id="IPR011990">
    <property type="entry name" value="TPR-like_helical_dom_sf"/>
</dbReference>
<dbReference type="EMBL" id="BAABRU010000003">
    <property type="protein sequence ID" value="GAA5527232.1"/>
    <property type="molecule type" value="Genomic_DNA"/>
</dbReference>
<name>A0ABP9WVK4_9CHLR</name>
<dbReference type="SUPFAM" id="SSF52540">
    <property type="entry name" value="P-loop containing nucleoside triphosphate hydrolases"/>
    <property type="match status" value="1"/>
</dbReference>
<dbReference type="Gene3D" id="1.25.40.10">
    <property type="entry name" value="Tetratricopeptide repeat domain"/>
    <property type="match status" value="1"/>
</dbReference>
<keyword evidence="3" id="KW-1185">Reference proteome</keyword>
<evidence type="ECO:0000259" key="1">
    <source>
        <dbReference type="Pfam" id="PF00931"/>
    </source>
</evidence>
<evidence type="ECO:0000313" key="2">
    <source>
        <dbReference type="EMBL" id="GAA5527232.1"/>
    </source>
</evidence>
<dbReference type="InterPro" id="IPR019734">
    <property type="entry name" value="TPR_rpt"/>
</dbReference>
<evidence type="ECO:0000313" key="3">
    <source>
        <dbReference type="Proteomes" id="UP001428290"/>
    </source>
</evidence>
<gene>
    <name evidence="2" type="primary">afsR</name>
    <name evidence="2" type="ORF">Hgul01_01016</name>
</gene>
<feature type="domain" description="NB-ARC" evidence="1">
    <location>
        <begin position="150"/>
        <end position="266"/>
    </location>
</feature>
<organism evidence="2 3">
    <name type="scientific">Herpetosiphon gulosus</name>
    <dbReference type="NCBI Taxonomy" id="1973496"/>
    <lineage>
        <taxon>Bacteria</taxon>
        <taxon>Bacillati</taxon>
        <taxon>Chloroflexota</taxon>
        <taxon>Chloroflexia</taxon>
        <taxon>Herpetosiphonales</taxon>
        <taxon>Herpetosiphonaceae</taxon>
        <taxon>Herpetosiphon</taxon>
    </lineage>
</organism>
<dbReference type="PRINTS" id="PR00364">
    <property type="entry name" value="DISEASERSIST"/>
</dbReference>
<reference evidence="2 3" key="1">
    <citation type="submission" date="2024-02" db="EMBL/GenBank/DDBJ databases">
        <title>Herpetosiphon gulosus NBRC 112829.</title>
        <authorList>
            <person name="Ichikawa N."/>
            <person name="Katano-Makiyama Y."/>
            <person name="Hidaka K."/>
        </authorList>
    </citation>
    <scope>NUCLEOTIDE SEQUENCE [LARGE SCALE GENOMIC DNA]</scope>
    <source>
        <strain evidence="2 3">NBRC 112829</strain>
    </source>
</reference>
<dbReference type="Pfam" id="PF13424">
    <property type="entry name" value="TPR_12"/>
    <property type="match status" value="2"/>
</dbReference>
<dbReference type="PANTHER" id="PTHR47691:SF3">
    <property type="entry name" value="HTH-TYPE TRANSCRIPTIONAL REGULATOR RV0890C-RELATED"/>
    <property type="match status" value="1"/>
</dbReference>
<dbReference type="PANTHER" id="PTHR47691">
    <property type="entry name" value="REGULATOR-RELATED"/>
    <property type="match status" value="1"/>
</dbReference>
<dbReference type="InterPro" id="IPR027417">
    <property type="entry name" value="P-loop_NTPase"/>
</dbReference>
<dbReference type="SMART" id="SM00028">
    <property type="entry name" value="TPR"/>
    <property type="match status" value="5"/>
</dbReference>
<sequence>MSEDYEWTAKTVQTLIQRPERLLGDQIWRQRLQEFGSLGDFYRWLNQLPLEQPQQSLLKLLTTYPGAPVDSYCQMLNIHQATYHRYQKALFEQIAKVLNQPHQNQPNNPNLPADRAPIHQLRPAVGDFVGRETELERLTYAIQVAHKAQRSAALVGIHGMGGIGKSELSLIVAHHVLNLYPDAQLILNLYGAREQALTTEQALSLVINALDPKARLPEKREQLLAHYQNVLYNKRVLIVIDDARDAEHVRDLIPPVGCCLIITSRQRFSLPAMLNLQLEALNVANARSLVQAICPRLDQDSAEQLAIACNYLPLALRVSASILQNNPALKPEQYLNQLADQSQRLQALRDPDDPQLNVEASLALSYAQLSPEQQYFMRQLAVLVADFSSAMGLAILELPHNLAAENQLYYLLRHNLLQYDGHNERWSMHDLIRSFARNRLIEQQEHDPAQIRYVQVCIDQAQQLHQAYRHAVLATIYAYNHEKEHFDYCLAWLANDVNSSQYAQQMLDLVHFTATIGHHSYNYQQERGIYVQKALEAAYMLDQPGLIANNLRLIGNVKRYIGDLPAAISYLEQSLDLAYSIDSAQAIANSANDLATIYGLLGGKVNHQKALELYQKALSISRSANDRYEMCNQINNIGTCYANMGMISEAEPYFAEAHELAQVAGNMYVQLLALSNLGQAAVCLNQAEAALPHLYAAIEIADQTGNKKSKGCIFGSLAEAYWQLHDQSAAFTAHEQAIVTFEQQGYGWEAANAQWQYGLTLVEAQQFVPAQSLFEASLNYRATINDPALERDRQLFEQLKTGQIAPTQFLTEVKALT</sequence>
<dbReference type="SUPFAM" id="SSF48452">
    <property type="entry name" value="TPR-like"/>
    <property type="match status" value="2"/>
</dbReference>
<dbReference type="Pfam" id="PF00931">
    <property type="entry name" value="NB-ARC"/>
    <property type="match status" value="1"/>
</dbReference>
<protein>
    <submittedName>
        <fullName evidence="2">Regulatory protein AfsR</fullName>
    </submittedName>
</protein>
<accession>A0ABP9WVK4</accession>
<dbReference type="Gene3D" id="3.40.50.300">
    <property type="entry name" value="P-loop containing nucleotide triphosphate hydrolases"/>
    <property type="match status" value="1"/>
</dbReference>
<proteinExistence type="predicted"/>
<dbReference type="InterPro" id="IPR002182">
    <property type="entry name" value="NB-ARC"/>
</dbReference>